<gene>
    <name evidence="1" type="ORF">YBT1518_32652</name>
</gene>
<name>A0A9W3KL50_BACTU</name>
<reference evidence="1 2" key="1">
    <citation type="submission" date="2013-05" db="EMBL/GenBank/DDBJ databases">
        <title>Complete genome sequence of Bacillus thuringiensis YBT-1518, a typical strain with high toxicity to nematode.</title>
        <authorList>
            <person name="Wang P."/>
            <person name="Zhang C."/>
            <person name="Guo M."/>
            <person name="Guo S."/>
            <person name="Zhu Y."/>
            <person name="Zheng J."/>
            <person name="Zhu L."/>
            <person name="Ruan L."/>
            <person name="Peng D."/>
            <person name="Sun M."/>
        </authorList>
    </citation>
    <scope>NUCLEOTIDE SEQUENCE [LARGE SCALE GENOMIC DNA]</scope>
    <source>
        <strain evidence="1 2">YBT-1518</strain>
        <plasmid evidence="1 2">pBMB0232</plasmid>
    </source>
</reference>
<evidence type="ECO:0000313" key="2">
    <source>
        <dbReference type="Proteomes" id="UP000018566"/>
    </source>
</evidence>
<dbReference type="RefSeq" id="WP_023523853.1">
    <property type="nucleotide sequence ID" value="NC_022877.1"/>
</dbReference>
<sequence length="164" mass="18711">MSLPNLPDITPYISLTRQEVINLLLSSIAMEEIGLSHILNAEGEKLQHFMKQKKRNFCEYIAINQSVNATLKTIVKSQLLLQLKLEEVNAIKDVENPEHCTPCKSYEEHTPCCKQTCYPCQPTRCPSVPCRRFNCDCKSDNSHPPPLQKKCTCQPNIHKCHCND</sequence>
<evidence type="ECO:0000313" key="1">
    <source>
        <dbReference type="EMBL" id="AHA75562.1"/>
    </source>
</evidence>
<dbReference type="AlphaFoldDB" id="A0A9W3KL50"/>
<dbReference type="Pfam" id="PF26595">
    <property type="entry name" value="A_ENA"/>
    <property type="match status" value="1"/>
</dbReference>
<dbReference type="Proteomes" id="UP000018566">
    <property type="component" value="Plasmid pBMB0232"/>
</dbReference>
<accession>A0A9W3KL50</accession>
<geneLocation type="plasmid" evidence="1 2">
    <name>pBMB0232</name>
</geneLocation>
<dbReference type="InterPro" id="IPR058705">
    <property type="entry name" value="A_ENA"/>
</dbReference>
<keyword evidence="1" id="KW-0614">Plasmid</keyword>
<dbReference type="KEGG" id="bthu:YBT1518_32652"/>
<proteinExistence type="predicted"/>
<dbReference type="EMBL" id="CP005939">
    <property type="protein sequence ID" value="AHA75562.1"/>
    <property type="molecule type" value="Genomic_DNA"/>
</dbReference>
<protein>
    <submittedName>
        <fullName evidence="1">Uncharacterized protein</fullName>
    </submittedName>
</protein>
<organism evidence="1 2">
    <name type="scientific">Bacillus thuringiensis YBT-1518</name>
    <dbReference type="NCBI Taxonomy" id="529122"/>
    <lineage>
        <taxon>Bacteria</taxon>
        <taxon>Bacillati</taxon>
        <taxon>Bacillota</taxon>
        <taxon>Bacilli</taxon>
        <taxon>Bacillales</taxon>
        <taxon>Bacillaceae</taxon>
        <taxon>Bacillus</taxon>
        <taxon>Bacillus cereus group</taxon>
    </lineage>
</organism>